<gene>
    <name evidence="2" type="ORF">ACFYTF_02755</name>
</gene>
<evidence type="ECO:0000313" key="2">
    <source>
        <dbReference type="EMBL" id="MFF0541735.1"/>
    </source>
</evidence>
<reference evidence="2 3" key="1">
    <citation type="submission" date="2024-10" db="EMBL/GenBank/DDBJ databases">
        <title>The Natural Products Discovery Center: Release of the First 8490 Sequenced Strains for Exploring Actinobacteria Biosynthetic Diversity.</title>
        <authorList>
            <person name="Kalkreuter E."/>
            <person name="Kautsar S.A."/>
            <person name="Yang D."/>
            <person name="Bader C.D."/>
            <person name="Teijaro C.N."/>
            <person name="Fluegel L."/>
            <person name="Davis C.M."/>
            <person name="Simpson J.R."/>
            <person name="Lauterbach L."/>
            <person name="Steele A.D."/>
            <person name="Gui C."/>
            <person name="Meng S."/>
            <person name="Li G."/>
            <person name="Viehrig K."/>
            <person name="Ye F."/>
            <person name="Su P."/>
            <person name="Kiefer A.F."/>
            <person name="Nichols A."/>
            <person name="Cepeda A.J."/>
            <person name="Yan W."/>
            <person name="Fan B."/>
            <person name="Jiang Y."/>
            <person name="Adhikari A."/>
            <person name="Zheng C.-J."/>
            <person name="Schuster L."/>
            <person name="Cowan T.M."/>
            <person name="Smanski M.J."/>
            <person name="Chevrette M.G."/>
            <person name="De Carvalho L.P.S."/>
            <person name="Shen B."/>
        </authorList>
    </citation>
    <scope>NUCLEOTIDE SEQUENCE [LARGE SCALE GENOMIC DNA]</scope>
    <source>
        <strain evidence="2 3">NPDC004045</strain>
    </source>
</reference>
<sequence length="329" mass="35845">MAKALLHLSARDLNLAGFSAGRADALQELFNVDPPSSFQWDDDEDPLKTFERFIEATAGDGDTYFACIGMLHKARLKYEKILSSQPIPTMEQVGPRGLLQYGAMDGSSLAGLLLWRKWMYDIDNRAAQETGYLFEPILASAIGGASAPASKSPVRRRADSKKGRQVDVVKGDFAYEMKLRVTIAASGQGRWREELDFPLDCVESGYTPVLTVLDGTANPKLSELVEAFTSVGGKAYVGEDAWRHLEDSAGPTMATFIDKYVKEPLQDLLASTPNGSNLPKLSLTQTARGIRFDVGDESWTVERNQIDDSLSTGGDELPDDVDDGVLGGL</sequence>
<dbReference type="RefSeq" id="WP_305093684.1">
    <property type="nucleotide sequence ID" value="NZ_JBIAMX010000001.1"/>
</dbReference>
<proteinExistence type="predicted"/>
<evidence type="ECO:0000256" key="1">
    <source>
        <dbReference type="SAM" id="MobiDB-lite"/>
    </source>
</evidence>
<organism evidence="2 3">
    <name type="scientific">Nocardia thailandica</name>
    <dbReference type="NCBI Taxonomy" id="257275"/>
    <lineage>
        <taxon>Bacteria</taxon>
        <taxon>Bacillati</taxon>
        <taxon>Actinomycetota</taxon>
        <taxon>Actinomycetes</taxon>
        <taxon>Mycobacteriales</taxon>
        <taxon>Nocardiaceae</taxon>
        <taxon>Nocardia</taxon>
    </lineage>
</organism>
<dbReference type="EMBL" id="JBIAMX010000001">
    <property type="protein sequence ID" value="MFF0541735.1"/>
    <property type="molecule type" value="Genomic_DNA"/>
</dbReference>
<feature type="region of interest" description="Disordered" evidence="1">
    <location>
        <begin position="306"/>
        <end position="329"/>
    </location>
</feature>
<dbReference type="Proteomes" id="UP001601444">
    <property type="component" value="Unassembled WGS sequence"/>
</dbReference>
<evidence type="ECO:0008006" key="4">
    <source>
        <dbReference type="Google" id="ProtNLM"/>
    </source>
</evidence>
<comment type="caution">
    <text evidence="2">The sequence shown here is derived from an EMBL/GenBank/DDBJ whole genome shotgun (WGS) entry which is preliminary data.</text>
</comment>
<name>A0ABW6PH61_9NOCA</name>
<evidence type="ECO:0000313" key="3">
    <source>
        <dbReference type="Proteomes" id="UP001601444"/>
    </source>
</evidence>
<protein>
    <recommendedName>
        <fullName evidence="4">Restriction endonuclease</fullName>
    </recommendedName>
</protein>
<keyword evidence="3" id="KW-1185">Reference proteome</keyword>
<accession>A0ABW6PH61</accession>